<proteinExistence type="predicted"/>
<evidence type="ECO:0000256" key="2">
    <source>
        <dbReference type="ARBA" id="ARBA00022692"/>
    </source>
</evidence>
<feature type="region of interest" description="Disordered" evidence="4">
    <location>
        <begin position="268"/>
        <end position="287"/>
    </location>
</feature>
<evidence type="ECO:0000256" key="5">
    <source>
        <dbReference type="SAM" id="Phobius"/>
    </source>
</evidence>
<feature type="domain" description="Ig-like" evidence="6">
    <location>
        <begin position="69"/>
        <end position="176"/>
    </location>
</feature>
<feature type="transmembrane region" description="Helical" evidence="5">
    <location>
        <begin position="183"/>
        <end position="207"/>
    </location>
</feature>
<sequence>MEETLLQALRSPRSCTALLVLGFHLQAHFLPSASSRRANGPKRTADARGPPERSRMMGTWPGWGWLLLPACQALVAPREVSGHAGQALTLNCWYAPGYQGYNKYWCRGASRDSCSKVVETAGREVPRQRGRVSIADNHVFCLVLLTLQELSEEDAGSYWCGVERVGRDIMTPVTIRVLPALSALVPTAVLLSLLAVAGSAGLAYALWRRREDLQRPLGAVRSKPKDWVQPHHTDFGDTLPLRTEPPLTPSKPAFAGELDSIYDNELALTKDPRDTPPPCQQDAELEDENFYTNTLCHDRSRGRPRHGAQQGNEFLQS</sequence>
<dbReference type="Gene3D" id="2.60.40.10">
    <property type="entry name" value="Immunoglobulins"/>
    <property type="match status" value="1"/>
</dbReference>
<dbReference type="InterPro" id="IPR007110">
    <property type="entry name" value="Ig-like_dom"/>
</dbReference>
<comment type="subcellular location">
    <subcellularLocation>
        <location evidence="1">Membrane</location>
    </subcellularLocation>
</comment>
<dbReference type="PANTHER" id="PTHR11860">
    <property type="entry name" value="POLYMERIC-IMMUNOGLOBULIN RECEPTOR"/>
    <property type="match status" value="1"/>
</dbReference>
<dbReference type="Pfam" id="PF07686">
    <property type="entry name" value="V-set"/>
    <property type="match status" value="1"/>
</dbReference>
<evidence type="ECO:0000313" key="8">
    <source>
        <dbReference type="RefSeq" id="XP_032055819.1"/>
    </source>
</evidence>
<gene>
    <name evidence="8" type="primary">LOC116496687</name>
</gene>
<evidence type="ECO:0000256" key="1">
    <source>
        <dbReference type="ARBA" id="ARBA00004370"/>
    </source>
</evidence>
<dbReference type="CDD" id="cd05716">
    <property type="entry name" value="IgV_pIgR_like"/>
    <property type="match status" value="1"/>
</dbReference>
<evidence type="ECO:0000256" key="3">
    <source>
        <dbReference type="ARBA" id="ARBA00023136"/>
    </source>
</evidence>
<keyword evidence="3 5" id="KW-0472">Membrane</keyword>
<organism evidence="7 8">
    <name type="scientific">Aythya fuligula</name>
    <name type="common">Tufted duck</name>
    <name type="synonym">Anas fuligula</name>
    <dbReference type="NCBI Taxonomy" id="219594"/>
    <lineage>
        <taxon>Eukaryota</taxon>
        <taxon>Metazoa</taxon>
        <taxon>Chordata</taxon>
        <taxon>Craniata</taxon>
        <taxon>Vertebrata</taxon>
        <taxon>Euteleostomi</taxon>
        <taxon>Archelosauria</taxon>
        <taxon>Archosauria</taxon>
        <taxon>Dinosauria</taxon>
        <taxon>Saurischia</taxon>
        <taxon>Theropoda</taxon>
        <taxon>Coelurosauria</taxon>
        <taxon>Aves</taxon>
        <taxon>Neognathae</taxon>
        <taxon>Galloanserae</taxon>
        <taxon>Anseriformes</taxon>
        <taxon>Anatidae</taxon>
        <taxon>Aythyinae</taxon>
        <taxon>Aythya</taxon>
    </lineage>
</organism>
<dbReference type="InterPro" id="IPR036179">
    <property type="entry name" value="Ig-like_dom_sf"/>
</dbReference>
<dbReference type="InterPro" id="IPR013783">
    <property type="entry name" value="Ig-like_fold"/>
</dbReference>
<dbReference type="GeneID" id="116496687"/>
<evidence type="ECO:0000256" key="4">
    <source>
        <dbReference type="SAM" id="MobiDB-lite"/>
    </source>
</evidence>
<dbReference type="AlphaFoldDB" id="A0A6J3DYK6"/>
<dbReference type="Proteomes" id="UP000504639">
    <property type="component" value="Chromosome 18"/>
</dbReference>
<dbReference type="SUPFAM" id="SSF48726">
    <property type="entry name" value="Immunoglobulin"/>
    <property type="match status" value="1"/>
</dbReference>
<dbReference type="SMART" id="SM00409">
    <property type="entry name" value="IG"/>
    <property type="match status" value="1"/>
</dbReference>
<dbReference type="KEGG" id="aful:116496687"/>
<name>A0A6J3DYK6_AYTFU</name>
<dbReference type="RefSeq" id="XP_032055819.1">
    <property type="nucleotide sequence ID" value="XM_032199928.1"/>
</dbReference>
<dbReference type="PANTHER" id="PTHR11860:SF87">
    <property type="entry name" value="CMRF35-LIKE MOLECULE 8"/>
    <property type="match status" value="1"/>
</dbReference>
<dbReference type="PROSITE" id="PS50835">
    <property type="entry name" value="IG_LIKE"/>
    <property type="match status" value="1"/>
</dbReference>
<dbReference type="GO" id="GO:0005886">
    <property type="term" value="C:plasma membrane"/>
    <property type="evidence" value="ECO:0007669"/>
    <property type="project" value="TreeGrafter"/>
</dbReference>
<dbReference type="InterPro" id="IPR050671">
    <property type="entry name" value="CD300_family_receptors"/>
</dbReference>
<accession>A0A6J3DYK6</accession>
<dbReference type="InterPro" id="IPR013106">
    <property type="entry name" value="Ig_V-set"/>
</dbReference>
<evidence type="ECO:0000313" key="7">
    <source>
        <dbReference type="Proteomes" id="UP000504639"/>
    </source>
</evidence>
<reference evidence="8" key="1">
    <citation type="submission" date="2025-08" db="UniProtKB">
        <authorList>
            <consortium name="RefSeq"/>
        </authorList>
    </citation>
    <scope>IDENTIFICATION</scope>
    <source>
        <tissue evidence="8">Lung</tissue>
    </source>
</reference>
<feature type="compositionally biased region" description="Basic and acidic residues" evidence="4">
    <location>
        <begin position="43"/>
        <end position="54"/>
    </location>
</feature>
<keyword evidence="5" id="KW-1133">Transmembrane helix</keyword>
<feature type="region of interest" description="Disordered" evidence="4">
    <location>
        <begin position="295"/>
        <end position="317"/>
    </location>
</feature>
<protein>
    <submittedName>
        <fullName evidence="8">CMRF35-like molecule 1</fullName>
    </submittedName>
</protein>
<feature type="compositionally biased region" description="Basic and acidic residues" evidence="4">
    <location>
        <begin position="224"/>
        <end position="235"/>
    </location>
</feature>
<feature type="region of interest" description="Disordered" evidence="4">
    <location>
        <begin position="224"/>
        <end position="244"/>
    </location>
</feature>
<keyword evidence="7" id="KW-1185">Reference proteome</keyword>
<feature type="region of interest" description="Disordered" evidence="4">
    <location>
        <begin position="34"/>
        <end position="54"/>
    </location>
</feature>
<keyword evidence="2 5" id="KW-0812">Transmembrane</keyword>
<dbReference type="InterPro" id="IPR003599">
    <property type="entry name" value="Ig_sub"/>
</dbReference>
<dbReference type="InParanoid" id="A0A6J3DYK6"/>
<dbReference type="GO" id="GO:0004888">
    <property type="term" value="F:transmembrane signaling receptor activity"/>
    <property type="evidence" value="ECO:0007669"/>
    <property type="project" value="TreeGrafter"/>
</dbReference>
<evidence type="ECO:0000259" key="6">
    <source>
        <dbReference type="PROSITE" id="PS50835"/>
    </source>
</evidence>